<dbReference type="Proteomes" id="UP000305948">
    <property type="component" value="Unassembled WGS sequence"/>
</dbReference>
<feature type="transmembrane region" description="Helical" evidence="2">
    <location>
        <begin position="41"/>
        <end position="64"/>
    </location>
</feature>
<evidence type="ECO:0000256" key="2">
    <source>
        <dbReference type="SAM" id="Phobius"/>
    </source>
</evidence>
<reference evidence="3 4" key="1">
    <citation type="journal article" date="2019" name="Nat. Ecol. Evol.">
        <title>Megaphylogeny resolves global patterns of mushroom evolution.</title>
        <authorList>
            <person name="Varga T."/>
            <person name="Krizsan K."/>
            <person name="Foldi C."/>
            <person name="Dima B."/>
            <person name="Sanchez-Garcia M."/>
            <person name="Sanchez-Ramirez S."/>
            <person name="Szollosi G.J."/>
            <person name="Szarkandi J.G."/>
            <person name="Papp V."/>
            <person name="Albert L."/>
            <person name="Andreopoulos W."/>
            <person name="Angelini C."/>
            <person name="Antonin V."/>
            <person name="Barry K.W."/>
            <person name="Bougher N.L."/>
            <person name="Buchanan P."/>
            <person name="Buyck B."/>
            <person name="Bense V."/>
            <person name="Catcheside P."/>
            <person name="Chovatia M."/>
            <person name="Cooper J."/>
            <person name="Damon W."/>
            <person name="Desjardin D."/>
            <person name="Finy P."/>
            <person name="Geml J."/>
            <person name="Haridas S."/>
            <person name="Hughes K."/>
            <person name="Justo A."/>
            <person name="Karasinski D."/>
            <person name="Kautmanova I."/>
            <person name="Kiss B."/>
            <person name="Kocsube S."/>
            <person name="Kotiranta H."/>
            <person name="LaButti K.M."/>
            <person name="Lechner B.E."/>
            <person name="Liimatainen K."/>
            <person name="Lipzen A."/>
            <person name="Lukacs Z."/>
            <person name="Mihaltcheva S."/>
            <person name="Morgado L.N."/>
            <person name="Niskanen T."/>
            <person name="Noordeloos M.E."/>
            <person name="Ohm R.A."/>
            <person name="Ortiz-Santana B."/>
            <person name="Ovrebo C."/>
            <person name="Racz N."/>
            <person name="Riley R."/>
            <person name="Savchenko A."/>
            <person name="Shiryaev A."/>
            <person name="Soop K."/>
            <person name="Spirin V."/>
            <person name="Szebenyi C."/>
            <person name="Tomsovsky M."/>
            <person name="Tulloss R.E."/>
            <person name="Uehling J."/>
            <person name="Grigoriev I.V."/>
            <person name="Vagvolgyi C."/>
            <person name="Papp T."/>
            <person name="Martin F.M."/>
            <person name="Miettinen O."/>
            <person name="Hibbett D.S."/>
            <person name="Nagy L.G."/>
        </authorList>
    </citation>
    <scope>NUCLEOTIDE SEQUENCE [LARGE SCALE GENOMIC DNA]</scope>
    <source>
        <strain evidence="3 4">OMC1185</strain>
    </source>
</reference>
<evidence type="ECO:0000313" key="3">
    <source>
        <dbReference type="EMBL" id="TFK50575.1"/>
    </source>
</evidence>
<dbReference type="OrthoDB" id="3362711at2759"/>
<feature type="region of interest" description="Disordered" evidence="1">
    <location>
        <begin position="211"/>
        <end position="236"/>
    </location>
</feature>
<organism evidence="3 4">
    <name type="scientific">Heliocybe sulcata</name>
    <dbReference type="NCBI Taxonomy" id="5364"/>
    <lineage>
        <taxon>Eukaryota</taxon>
        <taxon>Fungi</taxon>
        <taxon>Dikarya</taxon>
        <taxon>Basidiomycota</taxon>
        <taxon>Agaricomycotina</taxon>
        <taxon>Agaricomycetes</taxon>
        <taxon>Gloeophyllales</taxon>
        <taxon>Gloeophyllaceae</taxon>
        <taxon>Heliocybe</taxon>
    </lineage>
</organism>
<feature type="region of interest" description="Disordered" evidence="1">
    <location>
        <begin position="283"/>
        <end position="323"/>
    </location>
</feature>
<evidence type="ECO:0000256" key="1">
    <source>
        <dbReference type="SAM" id="MobiDB-lite"/>
    </source>
</evidence>
<gene>
    <name evidence="3" type="ORF">OE88DRAFT_1808858</name>
</gene>
<feature type="transmembrane region" description="Helical" evidence="2">
    <location>
        <begin position="255"/>
        <end position="279"/>
    </location>
</feature>
<feature type="compositionally biased region" description="Polar residues" evidence="1">
    <location>
        <begin position="376"/>
        <end position="390"/>
    </location>
</feature>
<keyword evidence="2" id="KW-1133">Transmembrane helix</keyword>
<proteinExistence type="predicted"/>
<dbReference type="AlphaFoldDB" id="A0A5C3N0M0"/>
<evidence type="ECO:0000313" key="4">
    <source>
        <dbReference type="Proteomes" id="UP000305948"/>
    </source>
</evidence>
<keyword evidence="2" id="KW-0812">Transmembrane</keyword>
<dbReference type="STRING" id="5364.A0A5C3N0M0"/>
<name>A0A5C3N0M0_9AGAM</name>
<protein>
    <submittedName>
        <fullName evidence="3">Uncharacterized protein</fullName>
    </submittedName>
</protein>
<accession>A0A5C3N0M0</accession>
<keyword evidence="4" id="KW-1185">Reference proteome</keyword>
<keyword evidence="2" id="KW-0472">Membrane</keyword>
<sequence length="402" mass="42306">MNPSWPSHAHLWVPSHLSITCNASSVSEAGRSMQSHAIMHTGLLVAASLDCLMMYGILLLLHGWTALALADSMSNATCTDSSLTYLNSLGQSQCYLAYRILKISQDITFLPALDKTSYYPMANSTCNGVAYNIFSACTACQGDYWGDWLDWQNTCDVLGFPASNGFTQDIPSGVAIPHWAYYNYSGGVNDTEFNNSVPNLVGEFPEITGVPSDDSTTTVTSSTAAATSSDSASSPTLSFVPIPTVPAKSRVNPGVIAGGVVGGFVLAGLCALAIGAFVMQQKRGQRRTSDSGSDAPYVAPFKGKLYDPSDPSTYPEETPKTSEAAVYDGVRGSFTSNDLASTAVSSYGVQTRTSSSQPPDVVLSSPGDKQVAIMSATRTRGDSSVPTGSHASLGRFTGLPEV</sequence>
<dbReference type="EMBL" id="ML213513">
    <property type="protein sequence ID" value="TFK50575.1"/>
    <property type="molecule type" value="Genomic_DNA"/>
</dbReference>
<feature type="region of interest" description="Disordered" evidence="1">
    <location>
        <begin position="376"/>
        <end position="402"/>
    </location>
</feature>